<dbReference type="Gene3D" id="2.120.10.30">
    <property type="entry name" value="TolB, C-terminal domain"/>
    <property type="match status" value="1"/>
</dbReference>
<protein>
    <recommendedName>
        <fullName evidence="1">Peptidase S9A N-terminal domain-containing protein</fullName>
    </recommendedName>
</protein>
<comment type="caution">
    <text evidence="2">The sequence shown here is derived from an EMBL/GenBank/DDBJ whole genome shotgun (WGS) entry which is preliminary data.</text>
</comment>
<evidence type="ECO:0000313" key="2">
    <source>
        <dbReference type="EMBL" id="GAG03995.1"/>
    </source>
</evidence>
<feature type="non-terminal residue" evidence="2">
    <location>
        <position position="1"/>
    </location>
</feature>
<feature type="non-terminal residue" evidence="2">
    <location>
        <position position="273"/>
    </location>
</feature>
<sequence length="273" mass="30658">RFGEVPQIHHVPGPGGVRRQLTWFDDPVQQVERRDKGRELAFTMDRGGAEFDQIYLFDPNTAITTLLTDGKSRNRVIRWSRDGKWLAYQSTQRNGRSNDIWLMDPAHPEDARLLVKANNGDWWGPADFSEDGKYLLVQQYIKVTDSRIYLLDLKSNEMRILAGDAGSPSANRASGFDGRGKGFYFITNSGGLAAELAWQSLQPGAETEYISSSIPWDVSEFALSDDGRRGAFVTNEGGISRLYLLSTKSRRFSLVNNLPLGLISGLEFHPDNR</sequence>
<dbReference type="SUPFAM" id="SSF50993">
    <property type="entry name" value="Peptidase/esterase 'gauge' domain"/>
    <property type="match status" value="1"/>
</dbReference>
<proteinExistence type="predicted"/>
<dbReference type="Pfam" id="PF02897">
    <property type="entry name" value="Peptidase_S9_N"/>
    <property type="match status" value="1"/>
</dbReference>
<dbReference type="EMBL" id="BARS01020154">
    <property type="protein sequence ID" value="GAG03995.1"/>
    <property type="molecule type" value="Genomic_DNA"/>
</dbReference>
<accession>X0UEJ7</accession>
<evidence type="ECO:0000259" key="1">
    <source>
        <dbReference type="Pfam" id="PF02897"/>
    </source>
</evidence>
<gene>
    <name evidence="2" type="ORF">S01H1_32540</name>
</gene>
<reference evidence="2" key="1">
    <citation type="journal article" date="2014" name="Front. Microbiol.">
        <title>High frequency of phylogenetically diverse reductive dehalogenase-homologous genes in deep subseafloor sedimentary metagenomes.</title>
        <authorList>
            <person name="Kawai M."/>
            <person name="Futagami T."/>
            <person name="Toyoda A."/>
            <person name="Takaki Y."/>
            <person name="Nishi S."/>
            <person name="Hori S."/>
            <person name="Arai W."/>
            <person name="Tsubouchi T."/>
            <person name="Morono Y."/>
            <person name="Uchiyama I."/>
            <person name="Ito T."/>
            <person name="Fujiyama A."/>
            <person name="Inagaki F."/>
            <person name="Takami H."/>
        </authorList>
    </citation>
    <scope>NUCLEOTIDE SEQUENCE</scope>
    <source>
        <strain evidence="2">Expedition CK06-06</strain>
    </source>
</reference>
<dbReference type="AlphaFoldDB" id="X0UEJ7"/>
<organism evidence="2">
    <name type="scientific">marine sediment metagenome</name>
    <dbReference type="NCBI Taxonomy" id="412755"/>
    <lineage>
        <taxon>unclassified sequences</taxon>
        <taxon>metagenomes</taxon>
        <taxon>ecological metagenomes</taxon>
    </lineage>
</organism>
<dbReference type="InterPro" id="IPR023302">
    <property type="entry name" value="Pept_S9A_N"/>
</dbReference>
<name>X0UEJ7_9ZZZZ</name>
<dbReference type="InterPro" id="IPR011042">
    <property type="entry name" value="6-blade_b-propeller_TolB-like"/>
</dbReference>
<dbReference type="GO" id="GO:0004252">
    <property type="term" value="F:serine-type endopeptidase activity"/>
    <property type="evidence" value="ECO:0007669"/>
    <property type="project" value="InterPro"/>
</dbReference>
<dbReference type="PANTHER" id="PTHR36842">
    <property type="entry name" value="PROTEIN TOLB HOMOLOG"/>
    <property type="match status" value="1"/>
</dbReference>
<feature type="domain" description="Peptidase S9A N-terminal" evidence="1">
    <location>
        <begin position="30"/>
        <end position="192"/>
    </location>
</feature>